<comment type="caution">
    <text evidence="1">The sequence shown here is derived from an EMBL/GenBank/DDBJ whole genome shotgun (WGS) entry which is preliminary data.</text>
</comment>
<dbReference type="AlphaFoldDB" id="M6I293"/>
<proteinExistence type="predicted"/>
<sequence length="65" mass="7897">MKQAQNSIIFTSPSRNSTWLKNCGKNLFRFSEMVFFKRIKFVFIKSNFREKIKRILFRLTYVPSK</sequence>
<protein>
    <submittedName>
        <fullName evidence="1">Uncharacterized protein</fullName>
    </submittedName>
</protein>
<organism evidence="1 2">
    <name type="scientific">Leptospira interrogans serovar Zanoni str. LT2156</name>
    <dbReference type="NCBI Taxonomy" id="1001601"/>
    <lineage>
        <taxon>Bacteria</taxon>
        <taxon>Pseudomonadati</taxon>
        <taxon>Spirochaetota</taxon>
        <taxon>Spirochaetia</taxon>
        <taxon>Leptospirales</taxon>
        <taxon>Leptospiraceae</taxon>
        <taxon>Leptospira</taxon>
    </lineage>
</organism>
<dbReference type="Proteomes" id="UP000012089">
    <property type="component" value="Unassembled WGS sequence"/>
</dbReference>
<accession>M6I293</accession>
<dbReference type="EMBL" id="AFMF02000017">
    <property type="protein sequence ID" value="EMM97296.1"/>
    <property type="molecule type" value="Genomic_DNA"/>
</dbReference>
<gene>
    <name evidence="1" type="ORF">LEP1GSC158_2565</name>
</gene>
<name>M6I293_LEPIR</name>
<evidence type="ECO:0000313" key="2">
    <source>
        <dbReference type="Proteomes" id="UP000012089"/>
    </source>
</evidence>
<reference evidence="1 2" key="1">
    <citation type="submission" date="2013-01" db="EMBL/GenBank/DDBJ databases">
        <authorList>
            <person name="Harkins D.M."/>
            <person name="Durkin A.S."/>
            <person name="Brinkac L.M."/>
            <person name="Haft D.H."/>
            <person name="Selengut J.D."/>
            <person name="Sanka R."/>
            <person name="DePew J."/>
            <person name="Purushe J."/>
            <person name="Tulsiani S.M."/>
            <person name="Graham G.C."/>
            <person name="Burns M.-A."/>
            <person name="Dohnt M.F."/>
            <person name="Smythe L.D."/>
            <person name="McKay D.B."/>
            <person name="Craig S.B."/>
            <person name="Vinetz J.M."/>
            <person name="Sutton G.G."/>
            <person name="Nierman W.C."/>
            <person name="Fouts D.E."/>
        </authorList>
    </citation>
    <scope>NUCLEOTIDE SEQUENCE [LARGE SCALE GENOMIC DNA]</scope>
    <source>
        <strain evidence="1 2">LT2156</strain>
    </source>
</reference>
<evidence type="ECO:0000313" key="1">
    <source>
        <dbReference type="EMBL" id="EMM97296.1"/>
    </source>
</evidence>